<proteinExistence type="predicted"/>
<evidence type="ECO:0000313" key="1">
    <source>
        <dbReference type="EMBL" id="MBD1364398.1"/>
    </source>
</evidence>
<sequence length="87" mass="9873">MPTYSKIPIAQKKIGRYDFGGYSVFCKSFALATQITQALFKADTSRGIPGYGYLILKGKKYYYSRYGFADDPDTYTKAKSKAKTKRK</sequence>
<name>A0ABR7WQF8_9SPHI</name>
<accession>A0ABR7WQF8</accession>
<evidence type="ECO:0000313" key="2">
    <source>
        <dbReference type="Proteomes" id="UP000606600"/>
    </source>
</evidence>
<gene>
    <name evidence="1" type="ORF">IDJ77_11315</name>
</gene>
<dbReference type="EMBL" id="JACWMY010000005">
    <property type="protein sequence ID" value="MBD1364398.1"/>
    <property type="molecule type" value="Genomic_DNA"/>
</dbReference>
<reference evidence="1 2" key="1">
    <citation type="submission" date="2020-09" db="EMBL/GenBank/DDBJ databases">
        <title>Novel species of Mucilaginibacter isolated from a glacier on the Tibetan Plateau.</title>
        <authorList>
            <person name="Liu Q."/>
            <person name="Xin Y.-H."/>
        </authorList>
    </citation>
    <scope>NUCLEOTIDE SEQUENCE [LARGE SCALE GENOMIC DNA]</scope>
    <source>
        <strain evidence="1 2">ZT4R22</strain>
    </source>
</reference>
<dbReference type="Proteomes" id="UP000606600">
    <property type="component" value="Unassembled WGS sequence"/>
</dbReference>
<organism evidence="1 2">
    <name type="scientific">Mucilaginibacter pankratovii</name>
    <dbReference type="NCBI Taxonomy" id="2772110"/>
    <lineage>
        <taxon>Bacteria</taxon>
        <taxon>Pseudomonadati</taxon>
        <taxon>Bacteroidota</taxon>
        <taxon>Sphingobacteriia</taxon>
        <taxon>Sphingobacteriales</taxon>
        <taxon>Sphingobacteriaceae</taxon>
        <taxon>Mucilaginibacter</taxon>
    </lineage>
</organism>
<keyword evidence="2" id="KW-1185">Reference proteome</keyword>
<comment type="caution">
    <text evidence="1">The sequence shown here is derived from an EMBL/GenBank/DDBJ whole genome shotgun (WGS) entry which is preliminary data.</text>
</comment>
<dbReference type="RefSeq" id="WP_191189063.1">
    <property type="nucleotide sequence ID" value="NZ_JACWMY010000005.1"/>
</dbReference>
<protein>
    <submittedName>
        <fullName evidence="1">Uncharacterized protein</fullName>
    </submittedName>
</protein>